<dbReference type="GO" id="GO:0016538">
    <property type="term" value="F:cyclin-dependent protein serine/threonine kinase regulator activity"/>
    <property type="evidence" value="ECO:0007669"/>
    <property type="project" value="InterPro"/>
</dbReference>
<keyword evidence="4" id="KW-0472">Membrane</keyword>
<reference evidence="5" key="2">
    <citation type="submission" date="2024-10" db="UniProtKB">
        <authorList>
            <consortium name="EnsemblProtists"/>
        </authorList>
    </citation>
    <scope>IDENTIFICATION</scope>
</reference>
<accession>A0A0D3JDK8</accession>
<dbReference type="SUPFAM" id="SSF47954">
    <property type="entry name" value="Cyclin-like"/>
    <property type="match status" value="2"/>
</dbReference>
<dbReference type="RefSeq" id="XP_005758367.1">
    <property type="nucleotide sequence ID" value="XM_005758310.1"/>
</dbReference>
<feature type="compositionally biased region" description="Low complexity" evidence="3">
    <location>
        <begin position="40"/>
        <end position="57"/>
    </location>
</feature>
<dbReference type="GeneID" id="17252151"/>
<dbReference type="HOGENOM" id="CLU_1236988_0_0_1"/>
<dbReference type="RefSeq" id="XP_005774022.1">
    <property type="nucleotide sequence ID" value="XM_005773965.1"/>
</dbReference>
<organism evidence="5 6">
    <name type="scientific">Emiliania huxleyi (strain CCMP1516)</name>
    <dbReference type="NCBI Taxonomy" id="280463"/>
    <lineage>
        <taxon>Eukaryota</taxon>
        <taxon>Haptista</taxon>
        <taxon>Haptophyta</taxon>
        <taxon>Prymnesiophyceae</taxon>
        <taxon>Isochrysidales</taxon>
        <taxon>Noelaerhabdaceae</taxon>
        <taxon>Emiliania</taxon>
    </lineage>
</organism>
<dbReference type="EnsemblProtists" id="EOD05938">
    <property type="protein sequence ID" value="EOD05938"/>
    <property type="gene ID" value="EMIHUDRAFT_107086"/>
</dbReference>
<evidence type="ECO:0000313" key="5">
    <source>
        <dbReference type="EnsemblProtists" id="EOD21593"/>
    </source>
</evidence>
<dbReference type="GO" id="GO:0006357">
    <property type="term" value="P:regulation of transcription by RNA polymerase II"/>
    <property type="evidence" value="ECO:0007669"/>
    <property type="project" value="InterPro"/>
</dbReference>
<protein>
    <recommendedName>
        <fullName evidence="7">Cyclin N-terminal domain-containing protein</fullName>
    </recommendedName>
</protein>
<keyword evidence="1" id="KW-0805">Transcription regulation</keyword>
<keyword evidence="2" id="KW-0804">Transcription</keyword>
<dbReference type="GeneID" id="17267138"/>
<dbReference type="OMA" id="MDIGASC"/>
<evidence type="ECO:0000256" key="4">
    <source>
        <dbReference type="SAM" id="Phobius"/>
    </source>
</evidence>
<dbReference type="PaxDb" id="2903-EOD05938"/>
<name>A0A0D3JDK8_EMIH1</name>
<keyword evidence="6" id="KW-1185">Reference proteome</keyword>
<dbReference type="PANTHER" id="PTHR10026">
    <property type="entry name" value="CYCLIN"/>
    <property type="match status" value="1"/>
</dbReference>
<dbReference type="STRING" id="2903.R1CFT0"/>
<dbReference type="InterPro" id="IPR036915">
    <property type="entry name" value="Cyclin-like_sf"/>
</dbReference>
<dbReference type="Proteomes" id="UP000013827">
    <property type="component" value="Unassembled WGS sequence"/>
</dbReference>
<dbReference type="AlphaFoldDB" id="A0A0D3JDK8"/>
<dbReference type="EnsemblProtists" id="EOD21593">
    <property type="protein sequence ID" value="EOD21593"/>
    <property type="gene ID" value="EMIHUDRAFT_117058"/>
</dbReference>
<dbReference type="KEGG" id="ehx:EMIHUDRAFT_107086"/>
<dbReference type="Gene3D" id="1.10.472.10">
    <property type="entry name" value="Cyclin-like"/>
    <property type="match status" value="2"/>
</dbReference>
<dbReference type="GO" id="GO:0070897">
    <property type="term" value="P:transcription preinitiation complex assembly"/>
    <property type="evidence" value="ECO:0007669"/>
    <property type="project" value="InterPro"/>
</dbReference>
<feature type="transmembrane region" description="Helical" evidence="4">
    <location>
        <begin position="174"/>
        <end position="191"/>
    </location>
</feature>
<dbReference type="InterPro" id="IPR043198">
    <property type="entry name" value="Cyclin/Ssn8"/>
</dbReference>
<dbReference type="eggNOG" id="KOG0835">
    <property type="taxonomic scope" value="Eukaryota"/>
</dbReference>
<dbReference type="KEGG" id="ehx:EMIHUDRAFT_117058"/>
<evidence type="ECO:0000313" key="6">
    <source>
        <dbReference type="Proteomes" id="UP000013827"/>
    </source>
</evidence>
<reference evidence="6" key="1">
    <citation type="journal article" date="2013" name="Nature">
        <title>Pan genome of the phytoplankton Emiliania underpins its global distribution.</title>
        <authorList>
            <person name="Read B.A."/>
            <person name="Kegel J."/>
            <person name="Klute M.J."/>
            <person name="Kuo A."/>
            <person name="Lefebvre S.C."/>
            <person name="Maumus F."/>
            <person name="Mayer C."/>
            <person name="Miller J."/>
            <person name="Monier A."/>
            <person name="Salamov A."/>
            <person name="Young J."/>
            <person name="Aguilar M."/>
            <person name="Claverie J.M."/>
            <person name="Frickenhaus S."/>
            <person name="Gonzalez K."/>
            <person name="Herman E.K."/>
            <person name="Lin Y.C."/>
            <person name="Napier J."/>
            <person name="Ogata H."/>
            <person name="Sarno A.F."/>
            <person name="Shmutz J."/>
            <person name="Schroeder D."/>
            <person name="de Vargas C."/>
            <person name="Verret F."/>
            <person name="von Dassow P."/>
            <person name="Valentin K."/>
            <person name="Van de Peer Y."/>
            <person name="Wheeler G."/>
            <person name="Dacks J.B."/>
            <person name="Delwiche C.F."/>
            <person name="Dyhrman S.T."/>
            <person name="Glockner G."/>
            <person name="John U."/>
            <person name="Richards T."/>
            <person name="Worden A.Z."/>
            <person name="Zhang X."/>
            <person name="Grigoriev I.V."/>
            <person name="Allen A.E."/>
            <person name="Bidle K."/>
            <person name="Borodovsky M."/>
            <person name="Bowler C."/>
            <person name="Brownlee C."/>
            <person name="Cock J.M."/>
            <person name="Elias M."/>
            <person name="Gladyshev V.N."/>
            <person name="Groth M."/>
            <person name="Guda C."/>
            <person name="Hadaegh A."/>
            <person name="Iglesias-Rodriguez M.D."/>
            <person name="Jenkins J."/>
            <person name="Jones B.M."/>
            <person name="Lawson T."/>
            <person name="Leese F."/>
            <person name="Lindquist E."/>
            <person name="Lobanov A."/>
            <person name="Lomsadze A."/>
            <person name="Malik S.B."/>
            <person name="Marsh M.E."/>
            <person name="Mackinder L."/>
            <person name="Mock T."/>
            <person name="Mueller-Roeber B."/>
            <person name="Pagarete A."/>
            <person name="Parker M."/>
            <person name="Probert I."/>
            <person name="Quesneville H."/>
            <person name="Raines C."/>
            <person name="Rensing S.A."/>
            <person name="Riano-Pachon D.M."/>
            <person name="Richier S."/>
            <person name="Rokitta S."/>
            <person name="Shiraiwa Y."/>
            <person name="Soanes D.M."/>
            <person name="van der Giezen M."/>
            <person name="Wahlund T.M."/>
            <person name="Williams B."/>
            <person name="Wilson W."/>
            <person name="Wolfe G."/>
            <person name="Wurch L.L."/>
        </authorList>
    </citation>
    <scope>NUCLEOTIDE SEQUENCE</scope>
</reference>
<evidence type="ECO:0000256" key="2">
    <source>
        <dbReference type="ARBA" id="ARBA00023163"/>
    </source>
</evidence>
<sequence length="224" mass="23584">MQHSHLRIAAARLELSDVASFAASAYLTRYATSPPPPMPAAATAGSRDGGAEAAAGADAEEEAAARVGACLFAACKACEQPRRARDVVNAVHLAARGEVLRDSRTYWRRKDALLQHEQSLLRALGFEPAVHPPHRLLYNYLHALRAPPQLCTLAAAIANDAAASADCVRRRPSLIAAAAIALAAALLGPALPAGCLPPRWWVALGEEEASLHAACTDLMAVYEG</sequence>
<feature type="region of interest" description="Disordered" evidence="3">
    <location>
        <begin position="34"/>
        <end position="57"/>
    </location>
</feature>
<keyword evidence="4" id="KW-1133">Transmembrane helix</keyword>
<evidence type="ECO:0000256" key="3">
    <source>
        <dbReference type="SAM" id="MobiDB-lite"/>
    </source>
</evidence>
<keyword evidence="4" id="KW-0812">Transmembrane</keyword>
<dbReference type="InterPro" id="IPR000812">
    <property type="entry name" value="TFIIB"/>
</dbReference>
<evidence type="ECO:0000256" key="1">
    <source>
        <dbReference type="ARBA" id="ARBA00023015"/>
    </source>
</evidence>
<proteinExistence type="predicted"/>
<dbReference type="PRINTS" id="PR00685">
    <property type="entry name" value="TIFACTORIIB"/>
</dbReference>
<evidence type="ECO:0008006" key="7">
    <source>
        <dbReference type="Google" id="ProtNLM"/>
    </source>
</evidence>